<accession>A0A8T0DKN6</accession>
<dbReference type="GO" id="GO:0006355">
    <property type="term" value="P:regulation of DNA-templated transcription"/>
    <property type="evidence" value="ECO:0007669"/>
    <property type="project" value="UniProtKB-UniRule"/>
</dbReference>
<feature type="domain" description="TRF2-interacting telomeric protein/Rap1 C-terminal" evidence="13">
    <location>
        <begin position="202"/>
        <end position="267"/>
    </location>
</feature>
<dbReference type="Pfam" id="PF08914">
    <property type="entry name" value="Myb_Rap1"/>
    <property type="match status" value="1"/>
</dbReference>
<comment type="similarity">
    <text evidence="1 10">Belongs to the RAP1 family.</text>
</comment>
<comment type="subunit">
    <text evidence="10">Homodimer.</text>
</comment>
<evidence type="ECO:0000256" key="4">
    <source>
        <dbReference type="ARBA" id="ARBA00022895"/>
    </source>
</evidence>
<dbReference type="PANTHER" id="PTHR16466:SF6">
    <property type="entry name" value="TELOMERIC REPEAT-BINDING FACTOR 2-INTERACTING PROTEIN 1"/>
    <property type="match status" value="1"/>
</dbReference>
<feature type="region of interest" description="Disordered" evidence="11">
    <location>
        <begin position="1"/>
        <end position="20"/>
    </location>
</feature>
<evidence type="ECO:0000256" key="8">
    <source>
        <dbReference type="ARBA" id="ARBA00023242"/>
    </source>
</evidence>
<dbReference type="OrthoDB" id="435460at2759"/>
<evidence type="ECO:0000256" key="2">
    <source>
        <dbReference type="ARBA" id="ARBA00017805"/>
    </source>
</evidence>
<comment type="function">
    <text evidence="10">Acts both as a regulator of telomere function and as a transcription regulator. Involved in the regulation of telomere length and protection as a component of the shelterin complex (telosome). Does not bind DNA directly: recruited to telomeric double-stranded 5'-TTAGGG-3' repeats via its interaction with terf2. Independently of its function in telomeres, also acts as a transcription regulator: recruited to extratelomeric 5'-TTAGGG-3' sites via its association with terf2 or other factors, and regulates gene expression.</text>
</comment>
<dbReference type="InterPro" id="IPR015010">
    <property type="entry name" value="TERF2IP_Myb"/>
</dbReference>
<evidence type="ECO:0000256" key="7">
    <source>
        <dbReference type="ARBA" id="ARBA00023163"/>
    </source>
</evidence>
<feature type="domain" description="TERF2-interacting telomeric protein 1 Myb" evidence="12">
    <location>
        <begin position="95"/>
        <end position="148"/>
    </location>
</feature>
<keyword evidence="4 10" id="KW-0779">Telomere</keyword>
<dbReference type="SUPFAM" id="SSF46689">
    <property type="entry name" value="Homeodomain-like"/>
    <property type="match status" value="1"/>
</dbReference>
<feature type="compositionally biased region" description="Polar residues" evidence="11">
    <location>
        <begin position="1"/>
        <end position="10"/>
    </location>
</feature>
<sequence>MNTSSTSVDSKGNRTRRPFSKSESTAIWTYIVKNNLHGQLGRRSTWIAMECAGVTTHSAEAMRSHYRQVLLRQHGTVDGRTTRFSRTGRKSRREFADADDLAMINYVVENNLQNSINSHKIWQQMRRDLRMSHSSESVRSHFRRFLYPRLFDRSCSDQSVVVDSSSSSQLTALNPKRQSSYISSLMDISKRFTNPLQVHLMVSMTTGTVAEVVNFLLTGRRRPDCPFSPPLWTPADDAQLGTCDLPALRELIKRFGSEEVCNRIAYLTS</sequence>
<name>A0A8T0DKN6_9TREM</name>
<evidence type="ECO:0000256" key="1">
    <source>
        <dbReference type="ARBA" id="ARBA00010467"/>
    </source>
</evidence>
<evidence type="ECO:0000256" key="11">
    <source>
        <dbReference type="SAM" id="MobiDB-lite"/>
    </source>
</evidence>
<dbReference type="InterPro" id="IPR009057">
    <property type="entry name" value="Homeodomain-like_sf"/>
</dbReference>
<organism evidence="14 15">
    <name type="scientific">Paragonimus westermani</name>
    <dbReference type="NCBI Taxonomy" id="34504"/>
    <lineage>
        <taxon>Eukaryota</taxon>
        <taxon>Metazoa</taxon>
        <taxon>Spiralia</taxon>
        <taxon>Lophotrochozoa</taxon>
        <taxon>Platyhelminthes</taxon>
        <taxon>Trematoda</taxon>
        <taxon>Digenea</taxon>
        <taxon>Plagiorchiida</taxon>
        <taxon>Troglotremata</taxon>
        <taxon>Troglotrematidae</taxon>
        <taxon>Paragonimus</taxon>
    </lineage>
</organism>
<keyword evidence="8 10" id="KW-0539">Nucleus</keyword>
<evidence type="ECO:0000259" key="12">
    <source>
        <dbReference type="Pfam" id="PF08914"/>
    </source>
</evidence>
<evidence type="ECO:0000256" key="9">
    <source>
        <dbReference type="ARBA" id="ARBA00032471"/>
    </source>
</evidence>
<proteinExistence type="inferred from homology"/>
<evidence type="ECO:0000256" key="5">
    <source>
        <dbReference type="ARBA" id="ARBA00023015"/>
    </source>
</evidence>
<keyword evidence="3 10" id="KW-0158">Chromosome</keyword>
<dbReference type="Proteomes" id="UP000699462">
    <property type="component" value="Unassembled WGS sequence"/>
</dbReference>
<reference evidence="14 15" key="1">
    <citation type="submission" date="2019-07" db="EMBL/GenBank/DDBJ databases">
        <title>Annotation for the trematode Paragonimus westermani.</title>
        <authorList>
            <person name="Choi Y.-J."/>
        </authorList>
    </citation>
    <scope>NUCLEOTIDE SEQUENCE [LARGE SCALE GENOMIC DNA]</scope>
    <source>
        <strain evidence="14">180907_Pwestermani</strain>
    </source>
</reference>
<evidence type="ECO:0000259" key="13">
    <source>
        <dbReference type="Pfam" id="PF11626"/>
    </source>
</evidence>
<evidence type="ECO:0000256" key="10">
    <source>
        <dbReference type="RuleBase" id="RU367107"/>
    </source>
</evidence>
<keyword evidence="7 10" id="KW-0804">Transcription</keyword>
<evidence type="ECO:0000313" key="15">
    <source>
        <dbReference type="Proteomes" id="UP000699462"/>
    </source>
</evidence>
<keyword evidence="15" id="KW-1185">Reference proteome</keyword>
<protein>
    <recommendedName>
        <fullName evidence="2 10">Telomeric repeat-binding factor 2-interacting protein 1</fullName>
        <shortName evidence="10">TERF2-interacting telomeric protein 1</shortName>
    </recommendedName>
    <alternativeName>
        <fullName evidence="9 10">Repressor/activator protein 1 homolog</fullName>
    </alternativeName>
</protein>
<keyword evidence="5 10" id="KW-0805">Transcription regulation</keyword>
<dbReference type="GO" id="GO:0070187">
    <property type="term" value="C:shelterin complex"/>
    <property type="evidence" value="ECO:0007669"/>
    <property type="project" value="TreeGrafter"/>
</dbReference>
<dbReference type="AlphaFoldDB" id="A0A8T0DKN6"/>
<keyword evidence="6 10" id="KW-0010">Activator</keyword>
<evidence type="ECO:0000313" key="14">
    <source>
        <dbReference type="EMBL" id="KAF8567484.1"/>
    </source>
</evidence>
<comment type="caution">
    <text evidence="14">The sequence shown here is derived from an EMBL/GenBank/DDBJ whole genome shotgun (WGS) entry which is preliminary data.</text>
</comment>
<dbReference type="PANTHER" id="PTHR16466">
    <property type="entry name" value="TELOMERE REPEAT-BINDING FACTOR 2-INTERACTING PROTEIN 1"/>
    <property type="match status" value="1"/>
</dbReference>
<dbReference type="GO" id="GO:0010833">
    <property type="term" value="P:telomere maintenance via telomere lengthening"/>
    <property type="evidence" value="ECO:0007669"/>
    <property type="project" value="UniProtKB-UniRule"/>
</dbReference>
<dbReference type="InterPro" id="IPR039595">
    <property type="entry name" value="TE2IP/Rap1"/>
</dbReference>
<evidence type="ECO:0000256" key="6">
    <source>
        <dbReference type="ARBA" id="ARBA00023159"/>
    </source>
</evidence>
<evidence type="ECO:0000256" key="3">
    <source>
        <dbReference type="ARBA" id="ARBA00022454"/>
    </source>
</evidence>
<dbReference type="GO" id="GO:0031848">
    <property type="term" value="P:protection from non-homologous end joining at telomere"/>
    <property type="evidence" value="ECO:0007669"/>
    <property type="project" value="TreeGrafter"/>
</dbReference>
<dbReference type="InterPro" id="IPR021661">
    <property type="entry name" value="Rap1_C"/>
</dbReference>
<comment type="subcellular location">
    <subcellularLocation>
        <location evidence="10">Nucleus</location>
    </subcellularLocation>
    <subcellularLocation>
        <location evidence="10">Chromosome</location>
        <location evidence="10">Telomere</location>
    </subcellularLocation>
</comment>
<dbReference type="EMBL" id="JTDF01003799">
    <property type="protein sequence ID" value="KAF8567484.1"/>
    <property type="molecule type" value="Genomic_DNA"/>
</dbReference>
<gene>
    <name evidence="14" type="ORF">P879_05262</name>
</gene>
<dbReference type="Gene3D" id="1.10.10.60">
    <property type="entry name" value="Homeodomain-like"/>
    <property type="match status" value="2"/>
</dbReference>
<dbReference type="GO" id="GO:0042162">
    <property type="term" value="F:telomeric DNA binding"/>
    <property type="evidence" value="ECO:0007669"/>
    <property type="project" value="TreeGrafter"/>
</dbReference>
<dbReference type="Pfam" id="PF11626">
    <property type="entry name" value="Rap1_C"/>
    <property type="match status" value="1"/>
</dbReference>